<protein>
    <submittedName>
        <fullName evidence="2">Uncharacterized protein</fullName>
    </submittedName>
</protein>
<organism evidence="2 3">
    <name type="scientific">Elysia chlorotica</name>
    <name type="common">Eastern emerald elysia</name>
    <name type="synonym">Sea slug</name>
    <dbReference type="NCBI Taxonomy" id="188477"/>
    <lineage>
        <taxon>Eukaryota</taxon>
        <taxon>Metazoa</taxon>
        <taxon>Spiralia</taxon>
        <taxon>Lophotrochozoa</taxon>
        <taxon>Mollusca</taxon>
        <taxon>Gastropoda</taxon>
        <taxon>Heterobranchia</taxon>
        <taxon>Euthyneura</taxon>
        <taxon>Panpulmonata</taxon>
        <taxon>Sacoglossa</taxon>
        <taxon>Placobranchoidea</taxon>
        <taxon>Plakobranchidae</taxon>
        <taxon>Elysia</taxon>
    </lineage>
</organism>
<evidence type="ECO:0000313" key="2">
    <source>
        <dbReference type="EMBL" id="RUS72179.1"/>
    </source>
</evidence>
<reference evidence="2 3" key="1">
    <citation type="submission" date="2019-01" db="EMBL/GenBank/DDBJ databases">
        <title>A draft genome assembly of the solar-powered sea slug Elysia chlorotica.</title>
        <authorList>
            <person name="Cai H."/>
            <person name="Li Q."/>
            <person name="Fang X."/>
            <person name="Li J."/>
            <person name="Curtis N.E."/>
            <person name="Altenburger A."/>
            <person name="Shibata T."/>
            <person name="Feng M."/>
            <person name="Maeda T."/>
            <person name="Schwartz J.A."/>
            <person name="Shigenobu S."/>
            <person name="Lundholm N."/>
            <person name="Nishiyama T."/>
            <person name="Yang H."/>
            <person name="Hasebe M."/>
            <person name="Li S."/>
            <person name="Pierce S.K."/>
            <person name="Wang J."/>
        </authorList>
    </citation>
    <scope>NUCLEOTIDE SEQUENCE [LARGE SCALE GENOMIC DNA]</scope>
    <source>
        <strain evidence="2">EC2010</strain>
        <tissue evidence="2">Whole organism of an adult</tissue>
    </source>
</reference>
<dbReference type="AlphaFoldDB" id="A0A3S1H4S5"/>
<gene>
    <name evidence="2" type="ORF">EGW08_020055</name>
</gene>
<keyword evidence="3" id="KW-1185">Reference proteome</keyword>
<accession>A0A3S1H4S5</accession>
<dbReference type="EMBL" id="RQTK01001101">
    <property type="protein sequence ID" value="RUS72179.1"/>
    <property type="molecule type" value="Genomic_DNA"/>
</dbReference>
<sequence length="110" mass="13323">ISWIFLFLKRNPSRIYLLYYLSLQSRTVEALLSPKSSKRPSAFELLESDLFLSQEQKIQRFQERVKEQDSEIKRLKNELQEKNRYIAYMQARFDENCPHLTPLSQYFIDQ</sequence>
<name>A0A3S1H4S5_ELYCH</name>
<evidence type="ECO:0000256" key="1">
    <source>
        <dbReference type="SAM" id="Coils"/>
    </source>
</evidence>
<dbReference type="Proteomes" id="UP000271974">
    <property type="component" value="Unassembled WGS sequence"/>
</dbReference>
<dbReference type="Gene3D" id="1.20.5.170">
    <property type="match status" value="1"/>
</dbReference>
<evidence type="ECO:0000313" key="3">
    <source>
        <dbReference type="Proteomes" id="UP000271974"/>
    </source>
</evidence>
<comment type="caution">
    <text evidence="2">The sequence shown here is derived from an EMBL/GenBank/DDBJ whole genome shotgun (WGS) entry which is preliminary data.</text>
</comment>
<keyword evidence="1" id="KW-0175">Coiled coil</keyword>
<proteinExistence type="predicted"/>
<feature type="non-terminal residue" evidence="2">
    <location>
        <position position="1"/>
    </location>
</feature>
<feature type="coiled-coil region" evidence="1">
    <location>
        <begin position="51"/>
        <end position="92"/>
    </location>
</feature>